<comment type="similarity">
    <text evidence="1">Belongs to the UPF0177 family.</text>
</comment>
<proteinExistence type="inferred from homology"/>
<evidence type="ECO:0000313" key="4">
    <source>
        <dbReference type="EMBL" id="ANZ65923.1"/>
    </source>
</evidence>
<evidence type="ECO:0000259" key="3">
    <source>
        <dbReference type="Pfam" id="PF02517"/>
    </source>
</evidence>
<organism evidence="4 5">
    <name type="scientific">Secundilactobacillus paracollinoides</name>
    <dbReference type="NCBI Taxonomy" id="240427"/>
    <lineage>
        <taxon>Bacteria</taxon>
        <taxon>Bacillati</taxon>
        <taxon>Bacillota</taxon>
        <taxon>Bacilli</taxon>
        <taxon>Lactobacillales</taxon>
        <taxon>Lactobacillaceae</taxon>
        <taxon>Secundilactobacillus</taxon>
    </lineage>
</organism>
<feature type="transmembrane region" description="Helical" evidence="2">
    <location>
        <begin position="152"/>
        <end position="178"/>
    </location>
</feature>
<dbReference type="Proteomes" id="UP000093267">
    <property type="component" value="Chromosome"/>
</dbReference>
<keyword evidence="5" id="KW-1185">Reference proteome</keyword>
<dbReference type="InterPro" id="IPR003675">
    <property type="entry name" value="Rce1/LyrA-like_dom"/>
</dbReference>
<dbReference type="AlphaFoldDB" id="A0A1B2IV45"/>
<evidence type="ECO:0000256" key="1">
    <source>
        <dbReference type="ARBA" id="ARBA00009067"/>
    </source>
</evidence>
<evidence type="ECO:0000256" key="2">
    <source>
        <dbReference type="SAM" id="Phobius"/>
    </source>
</evidence>
<dbReference type="GO" id="GO:0004175">
    <property type="term" value="F:endopeptidase activity"/>
    <property type="evidence" value="ECO:0007669"/>
    <property type="project" value="UniProtKB-ARBA"/>
</dbReference>
<evidence type="ECO:0000313" key="5">
    <source>
        <dbReference type="Proteomes" id="UP000093267"/>
    </source>
</evidence>
<dbReference type="EMBL" id="CP014924">
    <property type="protein sequence ID" value="ANZ65923.1"/>
    <property type="molecule type" value="Genomic_DNA"/>
</dbReference>
<accession>A0A1B2IV45</accession>
<dbReference type="Pfam" id="PF02517">
    <property type="entry name" value="Rce1-like"/>
    <property type="match status" value="1"/>
</dbReference>
<feature type="domain" description="CAAX prenyl protease 2/Lysostaphin resistance protein A-like" evidence="3">
    <location>
        <begin position="81"/>
        <end position="184"/>
    </location>
</feature>
<feature type="transmembrane region" description="Helical" evidence="2">
    <location>
        <begin position="119"/>
        <end position="140"/>
    </location>
</feature>
<reference evidence="4 5" key="1">
    <citation type="submission" date="2016-03" db="EMBL/GenBank/DDBJ databases">
        <title>Pediococcus and Lactobacillus from brewery environment - whole genome sequencing and assembly.</title>
        <authorList>
            <person name="Behr J."/>
            <person name="Geissler A.J."/>
            <person name="Vogel R.F."/>
        </authorList>
    </citation>
    <scope>NUCLEOTIDE SEQUENCE [LARGE SCALE GENOMIC DNA]</scope>
    <source>
        <strain evidence="4 5">TMW 1.1995</strain>
    </source>
</reference>
<dbReference type="STRING" id="240427.AYR62_01555"/>
<sequence>MVKLGLKETDQVFMIIHVVIAIVLLGIMLMTIRTTNITTERIGFRRHTRLPLIVMTIVMVLLMLIDNVLPNFVQVFHHPATILAVTLTAVMAGVFEELSCRGLLFSGLLAFSQNSRHPFISSAIWSSLIFGCLHLFNIISEGQGVEVTVQQVFYAAVIGVFFAAIRVAANGLLIPIILHSMIDFTPNITSVSSSVMDWTSLLIVFIPILVVALWGLWAEERVLK</sequence>
<feature type="transmembrane region" description="Helical" evidence="2">
    <location>
        <begin position="198"/>
        <end position="217"/>
    </location>
</feature>
<protein>
    <recommendedName>
        <fullName evidence="3">CAAX prenyl protease 2/Lysostaphin resistance protein A-like domain-containing protein</fullName>
    </recommendedName>
</protein>
<keyword evidence="2" id="KW-1133">Transmembrane helix</keyword>
<dbReference type="GO" id="GO:0080120">
    <property type="term" value="P:CAAX-box protein maturation"/>
    <property type="evidence" value="ECO:0007669"/>
    <property type="project" value="UniProtKB-ARBA"/>
</dbReference>
<feature type="transmembrane region" description="Helical" evidence="2">
    <location>
        <begin position="50"/>
        <end position="69"/>
    </location>
</feature>
<name>A0A1B2IV45_9LACO</name>
<feature type="transmembrane region" description="Helical" evidence="2">
    <location>
        <begin position="12"/>
        <end position="30"/>
    </location>
</feature>
<gene>
    <name evidence="4" type="ORF">AYR63_01390</name>
</gene>
<keyword evidence="2" id="KW-0812">Transmembrane</keyword>
<keyword evidence="2" id="KW-0472">Membrane</keyword>